<sequence length="301" mass="34903">MADIKLFDVKDDEVRELTGKSMAIEKSLQAMIEKNLDTFLGIRFLATEYSTGKKHGGRIDTLGIDENNAPVIIEYKRSLNENVINQGLYYLDWLLDHKGEFQVEVMRLLGKDISENIDWANPRLVCIAGNFTKYDEHAVQLIDRNIELYRYSFYDEQFLLLELANANNSQEKQHKQSNSKDEPTSFFAQNVQLASNELTQLYEDLSNYIMSLGDDVQFKTTKFYGAFKRIKNFVCVEMLPKKDIILMYVKIDTSNIEWEPGFIKDMTHTGHYGTGNVALTIKNYKDLEKAKKYIDESYENN</sequence>
<name>A0ABU9EWG8_9STAP</name>
<accession>A0ABU9EWG8</accession>
<dbReference type="Gene3D" id="3.40.1350.10">
    <property type="match status" value="1"/>
</dbReference>
<dbReference type="Proteomes" id="UP001380601">
    <property type="component" value="Unassembled WGS sequence"/>
</dbReference>
<dbReference type="EMBL" id="JBBWSC010000001">
    <property type="protein sequence ID" value="MEL0537327.1"/>
    <property type="molecule type" value="Genomic_DNA"/>
</dbReference>
<comment type="caution">
    <text evidence="1">The sequence shown here is derived from an EMBL/GenBank/DDBJ whole genome shotgun (WGS) entry which is preliminary data.</text>
</comment>
<evidence type="ECO:0000313" key="2">
    <source>
        <dbReference type="Proteomes" id="UP001380601"/>
    </source>
</evidence>
<organism evidence="1 2">
    <name type="scientific">Staphylococcus debuckii</name>
    <dbReference type="NCBI Taxonomy" id="2044912"/>
    <lineage>
        <taxon>Bacteria</taxon>
        <taxon>Bacillati</taxon>
        <taxon>Bacillota</taxon>
        <taxon>Bacilli</taxon>
        <taxon>Bacillales</taxon>
        <taxon>Staphylococcaceae</taxon>
        <taxon>Staphylococcus</taxon>
    </lineage>
</organism>
<evidence type="ECO:0000313" key="1">
    <source>
        <dbReference type="EMBL" id="MEL0537327.1"/>
    </source>
</evidence>
<dbReference type="RefSeq" id="WP_341611015.1">
    <property type="nucleotide sequence ID" value="NZ_JBBWSC010000001.1"/>
</dbReference>
<keyword evidence="2" id="KW-1185">Reference proteome</keyword>
<reference evidence="1 2" key="1">
    <citation type="submission" date="2024-04" db="EMBL/GenBank/DDBJ databases">
        <title>Staphylococcus debuckii a clinical isolate.</title>
        <authorList>
            <person name="Magnan C."/>
            <person name="Plumet L."/>
            <person name="Morsli M."/>
            <person name="Molle V."/>
            <person name="Lavigne J.-P."/>
        </authorList>
    </citation>
    <scope>NUCLEOTIDE SEQUENCE [LARGE SCALE GENOMIC DNA]</scope>
    <source>
        <strain evidence="1 2">NSD001</strain>
    </source>
</reference>
<proteinExistence type="predicted"/>
<gene>
    <name evidence="1" type="ORF">AADA34_01135</name>
</gene>
<protein>
    <submittedName>
        <fullName evidence="1">DUF5655 domain-containing protein</fullName>
    </submittedName>
</protein>
<dbReference type="InterPro" id="IPR011856">
    <property type="entry name" value="tRNA_endonuc-like_dom_sf"/>
</dbReference>